<evidence type="ECO:0000313" key="2">
    <source>
        <dbReference type="Proteomes" id="UP000198705"/>
    </source>
</evidence>
<evidence type="ECO:0000313" key="1">
    <source>
        <dbReference type="EMBL" id="SFN64526.1"/>
    </source>
</evidence>
<organism evidence="1 2">
    <name type="scientific">Bizionia echini</name>
    <dbReference type="NCBI Taxonomy" id="649333"/>
    <lineage>
        <taxon>Bacteria</taxon>
        <taxon>Pseudomonadati</taxon>
        <taxon>Bacteroidota</taxon>
        <taxon>Flavobacteriia</taxon>
        <taxon>Flavobacteriales</taxon>
        <taxon>Flavobacteriaceae</taxon>
        <taxon>Bizionia</taxon>
    </lineage>
</organism>
<dbReference type="Proteomes" id="UP000198705">
    <property type="component" value="Unassembled WGS sequence"/>
</dbReference>
<protein>
    <recommendedName>
        <fullName evidence="3">Transglutaminase-like superfamily protein</fullName>
    </recommendedName>
</protein>
<accession>A0A1I5APR6</accession>
<dbReference type="EMBL" id="FOVN01000002">
    <property type="protein sequence ID" value="SFN64526.1"/>
    <property type="molecule type" value="Genomic_DNA"/>
</dbReference>
<dbReference type="STRING" id="649333.SAMN04487989_102208"/>
<proteinExistence type="predicted"/>
<dbReference type="OrthoDB" id="5649947at2"/>
<keyword evidence="2" id="KW-1185">Reference proteome</keyword>
<reference evidence="2" key="1">
    <citation type="submission" date="2016-10" db="EMBL/GenBank/DDBJ databases">
        <authorList>
            <person name="Varghese N."/>
            <person name="Submissions S."/>
        </authorList>
    </citation>
    <scope>NUCLEOTIDE SEQUENCE [LARGE SCALE GENOMIC DNA]</scope>
    <source>
        <strain evidence="2">DSM 23925</strain>
    </source>
</reference>
<evidence type="ECO:0008006" key="3">
    <source>
        <dbReference type="Google" id="ProtNLM"/>
    </source>
</evidence>
<sequence>MDKSYKFISPHPSLLSFKLLNFGITNYKDTLTFIQNLPYGRNSNRSDYSLVLKELKGTCSTKHAFLAELANQQNIPNIKLFVGVYNMCEENTPGIKAVLEKWQLPFLPEAYCYLKINSEILDITRISNHTISFENSLVFEKEIFPNQIGEYKVKLHQTYLKHWIVNHSIKYDFITLWKIRELCIQKLSEKQV</sequence>
<dbReference type="AlphaFoldDB" id="A0A1I5APR6"/>
<name>A0A1I5APR6_9FLAO</name>
<dbReference type="RefSeq" id="WP_092206985.1">
    <property type="nucleotide sequence ID" value="NZ_FOVN01000002.1"/>
</dbReference>
<gene>
    <name evidence="1" type="ORF">SAMN04487989_102208</name>
</gene>